<organism evidence="4 5">
    <name type="scientific">Enteroscipio rubneri</name>
    <dbReference type="NCBI Taxonomy" id="2070686"/>
    <lineage>
        <taxon>Bacteria</taxon>
        <taxon>Bacillati</taxon>
        <taxon>Actinomycetota</taxon>
        <taxon>Coriobacteriia</taxon>
        <taxon>Eggerthellales</taxon>
        <taxon>Eggerthellaceae</taxon>
        <taxon>Enteroscipio</taxon>
    </lineage>
</organism>
<keyword evidence="1" id="KW-0677">Repeat</keyword>
<dbReference type="OrthoDB" id="9465at1643826"/>
<evidence type="ECO:0000256" key="3">
    <source>
        <dbReference type="SAM" id="Phobius"/>
    </source>
</evidence>
<keyword evidence="3" id="KW-1133">Transmembrane helix</keyword>
<accession>A0A2K2UEK2</accession>
<dbReference type="EMBL" id="PPEK01000001">
    <property type="protein sequence ID" value="PNV68672.1"/>
    <property type="molecule type" value="Genomic_DNA"/>
</dbReference>
<protein>
    <submittedName>
        <fullName evidence="4">Uncharacterized protein</fullName>
    </submittedName>
</protein>
<evidence type="ECO:0000256" key="1">
    <source>
        <dbReference type="ARBA" id="ARBA00022737"/>
    </source>
</evidence>
<name>A0A2K2UEK2_9ACTN</name>
<sequence length="301" mass="32012">MGGISVLVMLSVMGTLAIVILGVVFVALAMFVAATIVGIVFACRTKTRREQGKKLKGLIAIPLVLYALSIPVLVWFAVVWVIPLAADVEGDQYYEFSQAITRHDPAGLEACFEAHALAFDETGAESLEALLTCAVEYGDVECAEIVLREAEAAEKSIDLNEPLQLFSMDGEPYNAEYTLIRAAGEGSSSSRMLALLLDAGADPNVSSLLDADGSTALHLVCEGSDIRFWEPDSVEAACAEQERAIRVLLAAGADPAALDRRGETPGDSYGALIERLVEEGSLPRERADQLLAANASVLNVP</sequence>
<comment type="caution">
    <text evidence="4">The sequence shown here is derived from an EMBL/GenBank/DDBJ whole genome shotgun (WGS) entry which is preliminary data.</text>
</comment>
<dbReference type="InterPro" id="IPR036770">
    <property type="entry name" value="Ankyrin_rpt-contain_sf"/>
</dbReference>
<dbReference type="PANTHER" id="PTHR24189">
    <property type="entry name" value="MYOTROPHIN"/>
    <property type="match status" value="1"/>
</dbReference>
<evidence type="ECO:0000313" key="5">
    <source>
        <dbReference type="Proteomes" id="UP000236197"/>
    </source>
</evidence>
<dbReference type="Gene3D" id="1.25.40.20">
    <property type="entry name" value="Ankyrin repeat-containing domain"/>
    <property type="match status" value="1"/>
</dbReference>
<keyword evidence="3" id="KW-0472">Membrane</keyword>
<dbReference type="Proteomes" id="UP000236197">
    <property type="component" value="Unassembled WGS sequence"/>
</dbReference>
<evidence type="ECO:0000313" key="4">
    <source>
        <dbReference type="EMBL" id="PNV68672.1"/>
    </source>
</evidence>
<dbReference type="RefSeq" id="WP_103263999.1">
    <property type="nucleotide sequence ID" value="NZ_CABMLE010000001.1"/>
</dbReference>
<keyword evidence="5" id="KW-1185">Reference proteome</keyword>
<dbReference type="PANTHER" id="PTHR24189:SF50">
    <property type="entry name" value="ANKYRIN REPEAT AND SOCS BOX PROTEIN 2"/>
    <property type="match status" value="1"/>
</dbReference>
<feature type="transmembrane region" description="Helical" evidence="3">
    <location>
        <begin position="63"/>
        <end position="82"/>
    </location>
</feature>
<dbReference type="SUPFAM" id="SSF48403">
    <property type="entry name" value="Ankyrin repeat"/>
    <property type="match status" value="1"/>
</dbReference>
<evidence type="ECO:0000256" key="2">
    <source>
        <dbReference type="ARBA" id="ARBA00023043"/>
    </source>
</evidence>
<feature type="transmembrane region" description="Helical" evidence="3">
    <location>
        <begin position="12"/>
        <end position="42"/>
    </location>
</feature>
<proteinExistence type="predicted"/>
<reference evidence="5" key="1">
    <citation type="submission" date="2018-01" db="EMBL/GenBank/DDBJ databases">
        <title>Rubneribacter badeniensis gen. nov., sp. nov., and Colonibacter rubneri, gen. nov., sp. nov., WGS of new members of the Eggerthellaceae.</title>
        <authorList>
            <person name="Danylec N."/>
            <person name="Stoll D.A."/>
            <person name="Doetsch A."/>
            <person name="Kulling S.E."/>
            <person name="Huch M."/>
        </authorList>
    </citation>
    <scope>NUCLEOTIDE SEQUENCE [LARGE SCALE GENOMIC DNA]</scope>
    <source>
        <strain evidence="5">ResAG-96</strain>
    </source>
</reference>
<gene>
    <name evidence="4" type="ORF">C2L71_01420</name>
</gene>
<dbReference type="InterPro" id="IPR050745">
    <property type="entry name" value="Multifunctional_regulatory"/>
</dbReference>
<dbReference type="AlphaFoldDB" id="A0A2K2UEK2"/>
<keyword evidence="2" id="KW-0040">ANK repeat</keyword>
<keyword evidence="3" id="KW-0812">Transmembrane</keyword>